<dbReference type="InterPro" id="IPR050742">
    <property type="entry name" value="Helicase_Restrict-Modif_Enz"/>
</dbReference>
<reference evidence="2 3" key="1">
    <citation type="submission" date="2019-07" db="EMBL/GenBank/DDBJ databases">
        <title>Flavobacterium sp. nov., isolated from glacier ice.</title>
        <authorList>
            <person name="Liu Q."/>
            <person name="Xin Y.-H."/>
        </authorList>
    </citation>
    <scope>NUCLEOTIDE SEQUENCE [LARGE SCALE GENOMIC DNA]</scope>
    <source>
        <strain evidence="2 3">ZT4R6</strain>
    </source>
</reference>
<dbReference type="GO" id="GO:0005524">
    <property type="term" value="F:ATP binding"/>
    <property type="evidence" value="ECO:0007669"/>
    <property type="project" value="InterPro"/>
</dbReference>
<dbReference type="PANTHER" id="PTHR47396">
    <property type="entry name" value="TYPE I RESTRICTION ENZYME ECOKI R PROTEIN"/>
    <property type="match status" value="1"/>
</dbReference>
<keyword evidence="2" id="KW-0067">ATP-binding</keyword>
<dbReference type="Pfam" id="PF04851">
    <property type="entry name" value="ResIII"/>
    <property type="match status" value="1"/>
</dbReference>
<sequence length="1073" mass="122781">MMIELPALRIEEKFHGNNIVHLIDNKLILESYTVSRSRSQVNIEANGLTYIIIKNKDITPDGDYILLSKRLPSQEDINNNILHIKQWIKHPKLSSYLPQDIVNNWNGCFNFKEEDLAENIRGLRKPQIGAIHKILGHFTNADDIGTIVLPTGTGKTETMLSVLIANKCSKLLITVPSDSLRTQLANKFISLGLLKQNGNVSNDTINPIVGILNKKFSDANHLNSFFQKCNVIVSTMDIVSGSFHEEKIVMSDLCSHLFIDEAHHSKATEWNKLISYFDKNKVIQFTATPFRNDGKILDGKIIYNFSLKDAQDQGYFKEIDFLPIREYDRTLADIKIADKAVEKLRADIANGYNHILMARCLNHKRAERVFSIYSQFPDLEPVLIHSKIPNLNVVREDIVNKKHRIIVCVDMLGEGFDLPELKIAAFHDIRKSLPITLQFAGRFTRTSRDSNLGNASFIANLVQDGINDELSLLYSKDSNWNTILPSLSLQATQQQVDLQTFLHGFSDLEESKIPFQNISPPFSTVVYKKESNTWFPNNFEAGISNYDQYDHKFFSLNRENKTLVILLGSRHNVNWGTFSDIYNIEWDIFIIHWDTVQNLLFIHSSEKNGNYEKLASAVTDNDATLLSGINVFRVFYEVKRLMLYNVGLRRGQGKDISFQSYYGGNIRASLSSADINSNIKNNIFGVGHRDGEKISIGCSRKGRIWSYLRGNMQELTVWFKDIGKKLIDESIDPNEVLKGTLEPKKISTRPLFFPYYVDWAPLMYKEIESRFEFQISGDKFDLANCELALVNPTDNGELKFSLSTENSDILFKINLTDEDFAIEKLSNVLCRVTYGNKTIDATEFFHQFPPRIGFVNNSILDGDEYIEFNEDILRFPKENISTISWDGVDLNRESIGFHPRVLTSIQYAFVTYLKNDNNKFDIIYNDDNKGEIADIVAIKNNINEIEVDLYHLKFAINGVVSNDINNLYQVCGQTQKSLNWYFRENKELINHLLKRELKKQSVGQTRLEKGDINELENILNIVKNHKPIKFRIFIVQPGFSKQHVSNSILDLLAVTANHLKIMANIDLKVISSE</sequence>
<dbReference type="OrthoDB" id="9759819at2"/>
<keyword evidence="2" id="KW-0547">Nucleotide-binding</keyword>
<evidence type="ECO:0000313" key="2">
    <source>
        <dbReference type="EMBL" id="TRW27502.1"/>
    </source>
</evidence>
<keyword evidence="2" id="KW-0378">Hydrolase</keyword>
<dbReference type="PROSITE" id="PS51192">
    <property type="entry name" value="HELICASE_ATP_BIND_1"/>
    <property type="match status" value="1"/>
</dbReference>
<dbReference type="EMBL" id="VJVZ01000001">
    <property type="protein sequence ID" value="TRW27502.1"/>
    <property type="molecule type" value="Genomic_DNA"/>
</dbReference>
<dbReference type="GO" id="GO:0004386">
    <property type="term" value="F:helicase activity"/>
    <property type="evidence" value="ECO:0007669"/>
    <property type="project" value="UniProtKB-KW"/>
</dbReference>
<evidence type="ECO:0000313" key="3">
    <source>
        <dbReference type="Proteomes" id="UP000320643"/>
    </source>
</evidence>
<name>A0A552VAK1_9FLAO</name>
<dbReference type="AlphaFoldDB" id="A0A552VAK1"/>
<dbReference type="CDD" id="cd18785">
    <property type="entry name" value="SF2_C"/>
    <property type="match status" value="1"/>
</dbReference>
<dbReference type="RefSeq" id="WP_143371730.1">
    <property type="nucleotide sequence ID" value="NZ_VJVZ01000001.1"/>
</dbReference>
<dbReference type="Gene3D" id="3.40.50.300">
    <property type="entry name" value="P-loop containing nucleotide triphosphate hydrolases"/>
    <property type="match status" value="2"/>
</dbReference>
<accession>A0A552VAK1</accession>
<dbReference type="PANTHER" id="PTHR47396:SF1">
    <property type="entry name" value="ATP-DEPENDENT HELICASE IRC3-RELATED"/>
    <property type="match status" value="1"/>
</dbReference>
<evidence type="ECO:0000259" key="1">
    <source>
        <dbReference type="PROSITE" id="PS51192"/>
    </source>
</evidence>
<protein>
    <submittedName>
        <fullName evidence="2">DEAD/DEAH box helicase</fullName>
    </submittedName>
</protein>
<dbReference type="GO" id="GO:0003677">
    <property type="term" value="F:DNA binding"/>
    <property type="evidence" value="ECO:0007669"/>
    <property type="project" value="InterPro"/>
</dbReference>
<dbReference type="InterPro" id="IPR014001">
    <property type="entry name" value="Helicase_ATP-bd"/>
</dbReference>
<dbReference type="CDD" id="cd17926">
    <property type="entry name" value="DEXHc_RE"/>
    <property type="match status" value="1"/>
</dbReference>
<feature type="domain" description="Helicase ATP-binding" evidence="1">
    <location>
        <begin position="136"/>
        <end position="307"/>
    </location>
</feature>
<comment type="caution">
    <text evidence="2">The sequence shown here is derived from an EMBL/GenBank/DDBJ whole genome shotgun (WGS) entry which is preliminary data.</text>
</comment>
<dbReference type="InterPro" id="IPR027417">
    <property type="entry name" value="P-loop_NTPase"/>
</dbReference>
<organism evidence="2 3">
    <name type="scientific">Flavobacterium zepuense</name>
    <dbReference type="NCBI Taxonomy" id="2593302"/>
    <lineage>
        <taxon>Bacteria</taxon>
        <taxon>Pseudomonadati</taxon>
        <taxon>Bacteroidota</taxon>
        <taxon>Flavobacteriia</taxon>
        <taxon>Flavobacteriales</taxon>
        <taxon>Flavobacteriaceae</taxon>
        <taxon>Flavobacterium</taxon>
    </lineage>
</organism>
<keyword evidence="2" id="KW-0347">Helicase</keyword>
<gene>
    <name evidence="2" type="ORF">FMM05_02350</name>
</gene>
<dbReference type="SMART" id="SM00487">
    <property type="entry name" value="DEXDc"/>
    <property type="match status" value="1"/>
</dbReference>
<dbReference type="GO" id="GO:0005829">
    <property type="term" value="C:cytosol"/>
    <property type="evidence" value="ECO:0007669"/>
    <property type="project" value="TreeGrafter"/>
</dbReference>
<proteinExistence type="predicted"/>
<dbReference type="GO" id="GO:0016787">
    <property type="term" value="F:hydrolase activity"/>
    <property type="evidence" value="ECO:0007669"/>
    <property type="project" value="InterPro"/>
</dbReference>
<dbReference type="SUPFAM" id="SSF52540">
    <property type="entry name" value="P-loop containing nucleoside triphosphate hydrolases"/>
    <property type="match status" value="1"/>
</dbReference>
<dbReference type="InterPro" id="IPR006935">
    <property type="entry name" value="Helicase/UvrB_N"/>
</dbReference>
<dbReference type="Proteomes" id="UP000320643">
    <property type="component" value="Unassembled WGS sequence"/>
</dbReference>
<keyword evidence="3" id="KW-1185">Reference proteome</keyword>